<dbReference type="InterPro" id="IPR011551">
    <property type="entry name" value="NTP_PyrPHydrolase_MazG"/>
</dbReference>
<keyword evidence="3" id="KW-1185">Reference proteome</keyword>
<organism evidence="2 3">
    <name type="scientific">Tessaracoccus lubricantis</name>
    <dbReference type="NCBI Taxonomy" id="545543"/>
    <lineage>
        <taxon>Bacteria</taxon>
        <taxon>Bacillati</taxon>
        <taxon>Actinomycetota</taxon>
        <taxon>Actinomycetes</taxon>
        <taxon>Propionibacteriales</taxon>
        <taxon>Propionibacteriaceae</taxon>
        <taxon>Tessaracoccus</taxon>
    </lineage>
</organism>
<dbReference type="InterPro" id="IPR004518">
    <property type="entry name" value="MazG-like_dom"/>
</dbReference>
<dbReference type="Pfam" id="PF03819">
    <property type="entry name" value="MazG"/>
    <property type="match status" value="1"/>
</dbReference>
<proteinExistence type="predicted"/>
<sequence>MTSELERLRQVMAELRVKCPWDAEQTHRSLLNHLIEEACEVVDAVEAGSDTELVEELGDLLLQVYFHARIAEDEGRFTLDDVARGISDKLVRRHPHVFGDEDVPQDMWQNWEERKRAEKGRTSALEGIAESLSVIGRAHKVVSRTRSHAVAVDLPAEPVDEATVGREILSLVARAQANGIDADAAARQALRALEEQIRAAESGTD</sequence>
<dbReference type="CDD" id="cd11528">
    <property type="entry name" value="NTP-PPase_MazG_Nterm"/>
    <property type="match status" value="1"/>
</dbReference>
<dbReference type="SUPFAM" id="SSF101386">
    <property type="entry name" value="all-alpha NTP pyrophosphatases"/>
    <property type="match status" value="1"/>
</dbReference>
<evidence type="ECO:0000259" key="1">
    <source>
        <dbReference type="Pfam" id="PF03819"/>
    </source>
</evidence>
<dbReference type="InterPro" id="IPR048015">
    <property type="entry name" value="NTP-PPase_MazG-like_N"/>
</dbReference>
<dbReference type="PANTHER" id="PTHR30522:SF0">
    <property type="entry name" value="NUCLEOSIDE TRIPHOSPHATE PYROPHOSPHOHYDROLASE"/>
    <property type="match status" value="1"/>
</dbReference>
<dbReference type="PANTHER" id="PTHR30522">
    <property type="entry name" value="NUCLEOSIDE TRIPHOSPHATE PYROPHOSPHOHYDROLASE"/>
    <property type="match status" value="1"/>
</dbReference>
<gene>
    <name evidence="2" type="ORF">GCM10025789_12380</name>
</gene>
<name>A0ABP9F7L9_9ACTN</name>
<dbReference type="Gene3D" id="1.10.287.1080">
    <property type="entry name" value="MazG-like"/>
    <property type="match status" value="1"/>
</dbReference>
<evidence type="ECO:0000313" key="2">
    <source>
        <dbReference type="EMBL" id="GAA4896207.1"/>
    </source>
</evidence>
<dbReference type="EMBL" id="BAABLV010000020">
    <property type="protein sequence ID" value="GAA4896207.1"/>
    <property type="molecule type" value="Genomic_DNA"/>
</dbReference>
<evidence type="ECO:0000313" key="3">
    <source>
        <dbReference type="Proteomes" id="UP001501521"/>
    </source>
</evidence>
<protein>
    <recommendedName>
        <fullName evidence="1">NTP pyrophosphohydrolase MazG-like domain-containing protein</fullName>
    </recommendedName>
</protein>
<feature type="domain" description="NTP pyrophosphohydrolase MazG-like" evidence="1">
    <location>
        <begin position="25"/>
        <end position="98"/>
    </location>
</feature>
<accession>A0ABP9F7L9</accession>
<comment type="caution">
    <text evidence="2">The sequence shown here is derived from an EMBL/GenBank/DDBJ whole genome shotgun (WGS) entry which is preliminary data.</text>
</comment>
<dbReference type="Proteomes" id="UP001501521">
    <property type="component" value="Unassembled WGS sequence"/>
</dbReference>
<reference evidence="3" key="1">
    <citation type="journal article" date="2019" name="Int. J. Syst. Evol. Microbiol.">
        <title>The Global Catalogue of Microorganisms (GCM) 10K type strain sequencing project: providing services to taxonomists for standard genome sequencing and annotation.</title>
        <authorList>
            <consortium name="The Broad Institute Genomics Platform"/>
            <consortium name="The Broad Institute Genome Sequencing Center for Infectious Disease"/>
            <person name="Wu L."/>
            <person name="Ma J."/>
        </authorList>
    </citation>
    <scope>NUCLEOTIDE SEQUENCE [LARGE SCALE GENOMIC DNA]</scope>
    <source>
        <strain evidence="3">JCM 19125</strain>
    </source>
</reference>